<dbReference type="PATRIC" id="fig|301375.7.peg.262"/>
<dbReference type="AlphaFoldDB" id="A0A124FM45"/>
<dbReference type="EMBL" id="LGFT01000064">
    <property type="protein sequence ID" value="KUK43556.1"/>
    <property type="molecule type" value="Genomic_DNA"/>
</dbReference>
<proteinExistence type="predicted"/>
<evidence type="ECO:0000313" key="2">
    <source>
        <dbReference type="Proteomes" id="UP000057043"/>
    </source>
</evidence>
<dbReference type="Proteomes" id="UP000057043">
    <property type="component" value="Unassembled WGS sequence"/>
</dbReference>
<reference evidence="1 2" key="1">
    <citation type="journal article" date="2015" name="MBio">
        <title>Genome-Resolved Metagenomic Analysis Reveals Roles for Candidate Phyla and Other Microbial Community Members in Biogeochemical Transformations in Oil Reservoirs.</title>
        <authorList>
            <person name="Hu P."/>
            <person name="Tom L."/>
            <person name="Singh A."/>
            <person name="Thomas B.C."/>
            <person name="Baker B.J."/>
            <person name="Piceno Y.M."/>
            <person name="Andersen G.L."/>
            <person name="Banfield J.F."/>
        </authorList>
    </citation>
    <scope>NUCLEOTIDE SEQUENCE [LARGE SCALE GENOMIC DNA]</scope>
    <source>
        <strain evidence="1">57_489</strain>
    </source>
</reference>
<comment type="caution">
    <text evidence="1">The sequence shown here is derived from an EMBL/GenBank/DDBJ whole genome shotgun (WGS) entry which is preliminary data.</text>
</comment>
<gene>
    <name evidence="1" type="ORF">XD72_2049</name>
</gene>
<evidence type="ECO:0000313" key="1">
    <source>
        <dbReference type="EMBL" id="KUK43556.1"/>
    </source>
</evidence>
<accession>A0A124FM45</accession>
<sequence>MPILPLDTGCSGCENYMNNSKCMKSKEGRNSFRTPQNFSAMEKFLDEEGMDFAYHKSNDFVLDPEGLTRFVNKVIK</sequence>
<protein>
    <submittedName>
        <fullName evidence="1">Uncharacterized protein</fullName>
    </submittedName>
</protein>
<organism evidence="1 2">
    <name type="scientific">Methanothrix harundinacea</name>
    <dbReference type="NCBI Taxonomy" id="301375"/>
    <lineage>
        <taxon>Archaea</taxon>
        <taxon>Methanobacteriati</taxon>
        <taxon>Methanobacteriota</taxon>
        <taxon>Stenosarchaea group</taxon>
        <taxon>Methanomicrobia</taxon>
        <taxon>Methanotrichales</taxon>
        <taxon>Methanotrichaceae</taxon>
        <taxon>Methanothrix</taxon>
    </lineage>
</organism>
<name>A0A124FM45_9EURY</name>